<evidence type="ECO:0000313" key="1">
    <source>
        <dbReference type="EMBL" id="TGN65098.1"/>
    </source>
</evidence>
<dbReference type="Gene3D" id="3.30.1780.10">
    <property type="entry name" value="ornithine cyclodeaminase, domain 1"/>
    <property type="match status" value="1"/>
</dbReference>
<evidence type="ECO:0000313" key="2">
    <source>
        <dbReference type="Proteomes" id="UP000297496"/>
    </source>
</evidence>
<dbReference type="Gene3D" id="3.40.50.720">
    <property type="entry name" value="NAD(P)-binding Rossmann-like Domain"/>
    <property type="match status" value="1"/>
</dbReference>
<dbReference type="EMBL" id="SRRO01000001">
    <property type="protein sequence ID" value="TGN65098.1"/>
    <property type="molecule type" value="Genomic_DNA"/>
</dbReference>
<dbReference type="InterPro" id="IPR023401">
    <property type="entry name" value="ODC_N"/>
</dbReference>
<organism evidence="1 2">
    <name type="scientific">Nocardioides eburneiflavus</name>
    <dbReference type="NCBI Taxonomy" id="2518372"/>
    <lineage>
        <taxon>Bacteria</taxon>
        <taxon>Bacillati</taxon>
        <taxon>Actinomycetota</taxon>
        <taxon>Actinomycetes</taxon>
        <taxon>Propionibacteriales</taxon>
        <taxon>Nocardioidaceae</taxon>
        <taxon>Nocardioides</taxon>
    </lineage>
</organism>
<proteinExistence type="predicted"/>
<dbReference type="Proteomes" id="UP000297496">
    <property type="component" value="Unassembled WGS sequence"/>
</dbReference>
<accession>A0A4Z1CGP3</accession>
<name>A0A4Z1CGP3_9ACTN</name>
<protein>
    <submittedName>
        <fullName evidence="1">Ornithine cyclodeaminase family protein</fullName>
    </submittedName>
</protein>
<dbReference type="GO" id="GO:0005737">
    <property type="term" value="C:cytoplasm"/>
    <property type="evidence" value="ECO:0007669"/>
    <property type="project" value="TreeGrafter"/>
</dbReference>
<dbReference type="Pfam" id="PF02423">
    <property type="entry name" value="OCD_Mu_crystall"/>
    <property type="match status" value="1"/>
</dbReference>
<sequence length="326" mass="34303">MTLLLDDAVVRQVFSWSGATSALREAYAAESESARFPPRSMARGEQAWLRTLSGAPGDSGLMGLKTIAVALSSRRVSYLISLFDQSSAELVALLDGHSITGYRTAATSALAADMLAKLGALSVAVIGSGFEAQNHLRAIAAVRTVDAVRVFSPRPQSRARFISELSDLGLAISAEDSAEAAVREATLVICAARSRDESPTLLGEWLAPGSSVVSIGSTLPEQREVDPETMRRADLIVADELREVLDETGDALAARRDGIDLDSKTVSLSDLVSGRAPGRQDDQQVLLYKSVGGAIQDLAVAAMCVARAREAGLGATLPVKITPVAK</sequence>
<dbReference type="PANTHER" id="PTHR13812">
    <property type="entry name" value="KETIMINE REDUCTASE MU-CRYSTALLIN"/>
    <property type="match status" value="1"/>
</dbReference>
<keyword evidence="2" id="KW-1185">Reference proteome</keyword>
<dbReference type="PANTHER" id="PTHR13812:SF19">
    <property type="entry name" value="KETIMINE REDUCTASE MU-CRYSTALLIN"/>
    <property type="match status" value="1"/>
</dbReference>
<dbReference type="InterPro" id="IPR003462">
    <property type="entry name" value="ODC_Mu_crystall"/>
</dbReference>
<comment type="caution">
    <text evidence="1">The sequence shown here is derived from an EMBL/GenBank/DDBJ whole genome shotgun (WGS) entry which is preliminary data.</text>
</comment>
<dbReference type="InterPro" id="IPR036291">
    <property type="entry name" value="NAD(P)-bd_dom_sf"/>
</dbReference>
<dbReference type="SUPFAM" id="SSF51735">
    <property type="entry name" value="NAD(P)-binding Rossmann-fold domains"/>
    <property type="match status" value="1"/>
</dbReference>
<gene>
    <name evidence="1" type="ORF">EXE59_14850</name>
</gene>
<dbReference type="AlphaFoldDB" id="A0A4Z1CGP3"/>
<dbReference type="OrthoDB" id="9801817at2"/>
<dbReference type="PIRSF" id="PIRSF001439">
    <property type="entry name" value="CryM"/>
    <property type="match status" value="1"/>
</dbReference>
<reference evidence="1 2" key="1">
    <citation type="submission" date="2019-04" db="EMBL/GenBank/DDBJ databases">
        <title>Three New Species of Nocardioides, Nocardioides euryhalodurans sp. nov., Nocardioides seonyuensis sp. nov. and Nocardioides eburneoflavus sp. nov. Isolated from Soil.</title>
        <authorList>
            <person name="Roh S.G."/>
            <person name="Lee C."/>
            <person name="Kim M.-K."/>
            <person name="Kim S.B."/>
        </authorList>
    </citation>
    <scope>NUCLEOTIDE SEQUENCE [LARGE SCALE GENOMIC DNA]</scope>
    <source>
        <strain evidence="1 2">MMS17-SY213</strain>
    </source>
</reference>